<evidence type="ECO:0000256" key="9">
    <source>
        <dbReference type="ARBA" id="ARBA00022777"/>
    </source>
</evidence>
<dbReference type="GO" id="GO:0005024">
    <property type="term" value="F:transforming growth factor beta receptor activity"/>
    <property type="evidence" value="ECO:0007669"/>
    <property type="project" value="TreeGrafter"/>
</dbReference>
<keyword evidence="12 15" id="KW-0472">Membrane</keyword>
<keyword evidence="8" id="KW-0547">Nucleotide-binding</keyword>
<dbReference type="GO" id="GO:0005524">
    <property type="term" value="F:ATP binding"/>
    <property type="evidence" value="ECO:0007669"/>
    <property type="project" value="UniProtKB-KW"/>
</dbReference>
<keyword evidence="13 18" id="KW-0675">Receptor</keyword>
<dbReference type="STRING" id="104421.E2A0M3"/>
<dbReference type="InterPro" id="IPR011009">
    <property type="entry name" value="Kinase-like_dom_sf"/>
</dbReference>
<protein>
    <recommendedName>
        <fullName evidence="3">receptor protein serine/threonine kinase</fullName>
        <ecNumber evidence="3">2.7.11.30</ecNumber>
    </recommendedName>
</protein>
<dbReference type="CDD" id="cd23533">
    <property type="entry name" value="TFP_LU_ECD_BMPR2_like"/>
    <property type="match status" value="1"/>
</dbReference>
<sequence length="799" mass="89570">MRAIVSIALITLLCGISLASVNATRKCASRKGNAENFYSRQNSTGVPENTSNDHNINEDVEFEECNNFCHALWVENKTANGTKIKILSQGCWKQSGEQKCENTECVPLKRSSKALNNTKFCCCHGDYCNLNITNSNSASDNSDNKISNSLSSQKSQPTTEYLEQSNSKRWVLIILSIIACILLVICIIAMIIYKTYNNNILAILGKPLPYNDQFMDSPALRTGTYTVDHLKLTTIVEEQHAELKSINDVGTLRYMAPEVLEGAVNLRDCESSLKQIDVYAMGLVLWELVTRCSDIYIPGSKVPQYKQPYENEIGLHPTFEQMQVLVSRNKARPLLEGNLVDRPGVRLIKETIEDCWDADAEARLTALCIEERLSELQSHRVTMHFTDGSPMVNSHCTVVPSTTNSLYSESSHHDNVHVVQLALNMMQDGNDSAIAENLVILSPSDSVAHEHSFKNSNEVATYNHTQTLQPYQGRNPCMERNLMLQSDSLDDLGCNGNVLVDKSLKHACHDQYKITTEAQGLVSHDYLSQHTTQLTQLRPATPIPYVQNVISDEGSTSCSKRKQTNIQDSSLQESPRKKLFAWPNLKKLLITKKMYPYSRYQIDREDSKSNLLSKQNIQIKTVETNVTISSGGKYVNGIVGKTSTSAMPIEKNDKNTMQTGKQKQYETDNTTSNARPSTLPLVNLRNKKTENNLSRQQSIDKFNEVFNVGSNINNALKDPHMRIKTPGDLPPSVRKIRGRAQSTARFSLYDDRMMCNILNEEDDRNDKAIWNSVPFGMDLGDNDGKHSPTKLGTKNVTCF</sequence>
<name>E2A0M3_CAMFO</name>
<dbReference type="Gene3D" id="2.10.60.10">
    <property type="entry name" value="CD59"/>
    <property type="match status" value="1"/>
</dbReference>
<dbReference type="InParanoid" id="E2A0M3"/>
<comment type="subcellular location">
    <subcellularLocation>
        <location evidence="1">Membrane</location>
        <topology evidence="1">Single-pass type I membrane protein</topology>
    </subcellularLocation>
</comment>
<dbReference type="InterPro" id="IPR000719">
    <property type="entry name" value="Prot_kinase_dom"/>
</dbReference>
<keyword evidence="9" id="KW-0418">Kinase</keyword>
<evidence type="ECO:0000313" key="19">
    <source>
        <dbReference type="Proteomes" id="UP000000311"/>
    </source>
</evidence>
<feature type="region of interest" description="Disordered" evidence="14">
    <location>
        <begin position="656"/>
        <end position="675"/>
    </location>
</feature>
<evidence type="ECO:0000256" key="11">
    <source>
        <dbReference type="ARBA" id="ARBA00022989"/>
    </source>
</evidence>
<dbReference type="PROSITE" id="PS50011">
    <property type="entry name" value="PROTEIN_KINASE_DOM"/>
    <property type="match status" value="1"/>
</dbReference>
<evidence type="ECO:0000256" key="2">
    <source>
        <dbReference type="ARBA" id="ARBA00009605"/>
    </source>
</evidence>
<dbReference type="FunCoup" id="E2A0M3">
    <property type="interactions" value="29"/>
</dbReference>
<evidence type="ECO:0000256" key="13">
    <source>
        <dbReference type="ARBA" id="ARBA00023170"/>
    </source>
</evidence>
<evidence type="ECO:0000313" key="18">
    <source>
        <dbReference type="EMBL" id="EFN72926.1"/>
    </source>
</evidence>
<dbReference type="AlphaFoldDB" id="E2A0M3"/>
<dbReference type="PANTHER" id="PTHR23255:SF100">
    <property type="entry name" value="RECEPTOR PROTEIN SERINE_THREONINE KINASE"/>
    <property type="match status" value="1"/>
</dbReference>
<dbReference type="SUPFAM" id="SSF57302">
    <property type="entry name" value="Snake toxin-like"/>
    <property type="match status" value="1"/>
</dbReference>
<evidence type="ECO:0000256" key="14">
    <source>
        <dbReference type="SAM" id="MobiDB-lite"/>
    </source>
</evidence>
<dbReference type="GO" id="GO:0005886">
    <property type="term" value="C:plasma membrane"/>
    <property type="evidence" value="ECO:0007669"/>
    <property type="project" value="TreeGrafter"/>
</dbReference>
<evidence type="ECO:0000256" key="3">
    <source>
        <dbReference type="ARBA" id="ARBA00012401"/>
    </source>
</evidence>
<evidence type="ECO:0000256" key="10">
    <source>
        <dbReference type="ARBA" id="ARBA00022840"/>
    </source>
</evidence>
<evidence type="ECO:0000256" key="6">
    <source>
        <dbReference type="ARBA" id="ARBA00022692"/>
    </source>
</evidence>
<evidence type="ECO:0000256" key="12">
    <source>
        <dbReference type="ARBA" id="ARBA00023136"/>
    </source>
</evidence>
<evidence type="ECO:0000256" key="15">
    <source>
        <dbReference type="SAM" id="Phobius"/>
    </source>
</evidence>
<feature type="domain" description="Protein kinase" evidence="17">
    <location>
        <begin position="57"/>
        <end position="382"/>
    </location>
</feature>
<evidence type="ECO:0000256" key="4">
    <source>
        <dbReference type="ARBA" id="ARBA00022527"/>
    </source>
</evidence>
<evidence type="ECO:0000256" key="16">
    <source>
        <dbReference type="SAM" id="SignalP"/>
    </source>
</evidence>
<evidence type="ECO:0000256" key="8">
    <source>
        <dbReference type="ARBA" id="ARBA00022741"/>
    </source>
</evidence>
<proteinExistence type="inferred from homology"/>
<dbReference type="InterPro" id="IPR045860">
    <property type="entry name" value="Snake_toxin-like_sf"/>
</dbReference>
<dbReference type="EC" id="2.7.11.30" evidence="3"/>
<evidence type="ECO:0000259" key="17">
    <source>
        <dbReference type="PROSITE" id="PS50011"/>
    </source>
</evidence>
<gene>
    <name evidence="18" type="ORF">EAG_11217</name>
</gene>
<feature type="transmembrane region" description="Helical" evidence="15">
    <location>
        <begin position="170"/>
        <end position="193"/>
    </location>
</feature>
<dbReference type="Proteomes" id="UP000000311">
    <property type="component" value="Unassembled WGS sequence"/>
</dbReference>
<dbReference type="Gene3D" id="1.10.510.10">
    <property type="entry name" value="Transferase(Phosphotransferase) domain 1"/>
    <property type="match status" value="1"/>
</dbReference>
<reference evidence="18 19" key="1">
    <citation type="journal article" date="2010" name="Science">
        <title>Genomic comparison of the ants Camponotus floridanus and Harpegnathos saltator.</title>
        <authorList>
            <person name="Bonasio R."/>
            <person name="Zhang G."/>
            <person name="Ye C."/>
            <person name="Mutti N.S."/>
            <person name="Fang X."/>
            <person name="Qin N."/>
            <person name="Donahue G."/>
            <person name="Yang P."/>
            <person name="Li Q."/>
            <person name="Li C."/>
            <person name="Zhang P."/>
            <person name="Huang Z."/>
            <person name="Berger S.L."/>
            <person name="Reinberg D."/>
            <person name="Wang J."/>
            <person name="Liebig J."/>
        </authorList>
    </citation>
    <scope>NUCLEOTIDE SEQUENCE [LARGE SCALE GENOMIC DNA]</scope>
    <source>
        <strain evidence="19">C129</strain>
    </source>
</reference>
<keyword evidence="4" id="KW-0723">Serine/threonine-protein kinase</keyword>
<dbReference type="PANTHER" id="PTHR23255">
    <property type="entry name" value="TRANSFORMING GROWTH FACTOR-BETA RECEPTOR TYPE I AND II"/>
    <property type="match status" value="1"/>
</dbReference>
<comment type="similarity">
    <text evidence="2">Belongs to the protein kinase superfamily. TKL Ser/Thr protein kinase family. TGFB receptor subfamily.</text>
</comment>
<keyword evidence="5" id="KW-0808">Transferase</keyword>
<evidence type="ECO:0000256" key="5">
    <source>
        <dbReference type="ARBA" id="ARBA00022679"/>
    </source>
</evidence>
<feature type="signal peptide" evidence="16">
    <location>
        <begin position="1"/>
        <end position="19"/>
    </location>
</feature>
<evidence type="ECO:0000256" key="7">
    <source>
        <dbReference type="ARBA" id="ARBA00022729"/>
    </source>
</evidence>
<keyword evidence="7 16" id="KW-0732">Signal</keyword>
<organism evidence="19">
    <name type="scientific">Camponotus floridanus</name>
    <name type="common">Florida carpenter ant</name>
    <dbReference type="NCBI Taxonomy" id="104421"/>
    <lineage>
        <taxon>Eukaryota</taxon>
        <taxon>Metazoa</taxon>
        <taxon>Ecdysozoa</taxon>
        <taxon>Arthropoda</taxon>
        <taxon>Hexapoda</taxon>
        <taxon>Insecta</taxon>
        <taxon>Pterygota</taxon>
        <taxon>Neoptera</taxon>
        <taxon>Endopterygota</taxon>
        <taxon>Hymenoptera</taxon>
        <taxon>Apocrita</taxon>
        <taxon>Aculeata</taxon>
        <taxon>Formicoidea</taxon>
        <taxon>Formicidae</taxon>
        <taxon>Formicinae</taxon>
        <taxon>Camponotus</taxon>
    </lineage>
</organism>
<accession>E2A0M3</accession>
<dbReference type="SUPFAM" id="SSF56112">
    <property type="entry name" value="Protein kinase-like (PK-like)"/>
    <property type="match status" value="1"/>
</dbReference>
<dbReference type="EMBL" id="GL435626">
    <property type="protein sequence ID" value="EFN72926.1"/>
    <property type="molecule type" value="Genomic_DNA"/>
</dbReference>
<keyword evidence="19" id="KW-1185">Reference proteome</keyword>
<dbReference type="GO" id="GO:0043235">
    <property type="term" value="C:receptor complex"/>
    <property type="evidence" value="ECO:0007669"/>
    <property type="project" value="TreeGrafter"/>
</dbReference>
<keyword evidence="6 15" id="KW-0812">Transmembrane</keyword>
<keyword evidence="11 15" id="KW-1133">Transmembrane helix</keyword>
<dbReference type="InterPro" id="IPR000333">
    <property type="entry name" value="TGFB_receptor"/>
</dbReference>
<dbReference type="OrthoDB" id="669224at2759"/>
<evidence type="ECO:0000256" key="1">
    <source>
        <dbReference type="ARBA" id="ARBA00004479"/>
    </source>
</evidence>
<keyword evidence="10" id="KW-0067">ATP-binding</keyword>
<dbReference type="GO" id="GO:0030509">
    <property type="term" value="P:BMP signaling pathway"/>
    <property type="evidence" value="ECO:0007669"/>
    <property type="project" value="TreeGrafter"/>
</dbReference>
<feature type="chain" id="PRO_5003156793" description="receptor protein serine/threonine kinase" evidence="16">
    <location>
        <begin position="20"/>
        <end position="799"/>
    </location>
</feature>